<dbReference type="InterPro" id="IPR045159">
    <property type="entry name" value="DCAF7-like"/>
</dbReference>
<dbReference type="InterPro" id="IPR036322">
    <property type="entry name" value="WD40_repeat_dom_sf"/>
</dbReference>
<dbReference type="EMBL" id="LLZZ01000148">
    <property type="protein sequence ID" value="KTA99116.1"/>
    <property type="molecule type" value="Genomic_DNA"/>
</dbReference>
<evidence type="ECO:0000313" key="2">
    <source>
        <dbReference type="EMBL" id="KTA99116.1"/>
    </source>
</evidence>
<dbReference type="SMART" id="SM00320">
    <property type="entry name" value="WD40"/>
    <property type="match status" value="4"/>
</dbReference>
<dbReference type="VEuPathDB" id="FungiDB:GVI51_H00583"/>
<dbReference type="VEuPathDB" id="FungiDB:B1J91_H00781g"/>
<feature type="region of interest" description="Disordered" evidence="1">
    <location>
        <begin position="35"/>
        <end position="56"/>
    </location>
</feature>
<protein>
    <submittedName>
        <fullName evidence="2">WD repeat-containing protein</fullName>
    </submittedName>
</protein>
<dbReference type="VEuPathDB" id="FungiDB:CAGL0H00781g"/>
<accession>A0A0W0CI76</accession>
<evidence type="ECO:0000313" key="3">
    <source>
        <dbReference type="Proteomes" id="UP000054886"/>
    </source>
</evidence>
<dbReference type="PANTHER" id="PTHR19919">
    <property type="entry name" value="WD REPEAT CONTAINING PROTEIN"/>
    <property type="match status" value="1"/>
</dbReference>
<dbReference type="SUPFAM" id="SSF50978">
    <property type="entry name" value="WD40 repeat-like"/>
    <property type="match status" value="1"/>
</dbReference>
<dbReference type="VEuPathDB" id="FungiDB:GWK60_H00583"/>
<dbReference type="Pfam" id="PF00400">
    <property type="entry name" value="WD40"/>
    <property type="match status" value="3"/>
</dbReference>
<reference evidence="2 3" key="1">
    <citation type="submission" date="2015-10" db="EMBL/GenBank/DDBJ databases">
        <title>Draft genomes sequences of Candida glabrata isolates 1A, 1B, 2A, 2B, 3A and 3B.</title>
        <authorList>
            <person name="Haavelsrud O.E."/>
            <person name="Gaustad P."/>
        </authorList>
    </citation>
    <scope>NUCLEOTIDE SEQUENCE [LARGE SCALE GENOMIC DNA]</scope>
    <source>
        <strain evidence="2">910700640</strain>
    </source>
</reference>
<dbReference type="PROSITE" id="PS50082">
    <property type="entry name" value="WD_REPEATS_2"/>
    <property type="match status" value="3"/>
</dbReference>
<dbReference type="PhylomeDB" id="A0A0W0CI76"/>
<dbReference type="InterPro" id="IPR015943">
    <property type="entry name" value="WD40/YVTN_repeat-like_dom_sf"/>
</dbReference>
<dbReference type="OMA" id="TIAMDAC"/>
<dbReference type="Gene3D" id="2.130.10.10">
    <property type="entry name" value="YVTN repeat-like/Quinoprotein amine dehydrogenase"/>
    <property type="match status" value="1"/>
</dbReference>
<dbReference type="AlphaFoldDB" id="A0A0W0CI76"/>
<proteinExistence type="predicted"/>
<dbReference type="InterPro" id="IPR019775">
    <property type="entry name" value="WD40_repeat_CS"/>
</dbReference>
<sequence>MEYQPGKRASVSFGSPSHSVHQSYTTSPFSSGVNLATTAEGVPNNTGGSGSGANGEDVFMTNRSPMYSPLDFLHPLYSPNYSQLHQIRAGLNNTLKNMNQGVVCEYGAHFPLYGVDWSIEDYVCIGSYKEDSRNKLQVIHSPDLFKWDNVAECDVIYPVSNIQWMPSAFRSRKIATASDSLRIWSLNTEENKLEEQLNLSLCKFHKQHPNNKAFVGLSQIPTKTSDVNPSVLGEFPPITSFHWNPVDTNILISSSIDTTCIVWDLQSSNYVKTQLIAHDSEVFDVRFLTQSTQLFASCGGDGSVRVFDLRCLAHSTIIYEPPASEPGTGNNSSRSDSTDENSHALLRLEPSPHDPNVLATFAIASNEILILDMRNPDSPLVVLNGHSASINQIKWHPTKKNTLISCSDDCQVLFWDISSYFDQGAVSHTTTPRPAASGASMEVDSEGDYSYDDSASKTSSIKATKPLSKDLDVPTMCYSNKTHEINNIVWRPQRGDWFGCVSGKKFQNVRTPL</sequence>
<comment type="caution">
    <text evidence="2">The sequence shown here is derived from an EMBL/GenBank/DDBJ whole genome shotgun (WGS) entry which is preliminary data.</text>
</comment>
<dbReference type="Proteomes" id="UP000054886">
    <property type="component" value="Unassembled WGS sequence"/>
</dbReference>
<feature type="region of interest" description="Disordered" evidence="1">
    <location>
        <begin position="322"/>
        <end position="351"/>
    </location>
</feature>
<dbReference type="PROSITE" id="PS50294">
    <property type="entry name" value="WD_REPEATS_REGION"/>
    <property type="match status" value="1"/>
</dbReference>
<gene>
    <name evidence="2" type="ORF">AO440_001932</name>
</gene>
<feature type="region of interest" description="Disordered" evidence="1">
    <location>
        <begin position="426"/>
        <end position="456"/>
    </location>
</feature>
<name>A0A0W0CI76_CANGB</name>
<evidence type="ECO:0000256" key="1">
    <source>
        <dbReference type="SAM" id="MobiDB-lite"/>
    </source>
</evidence>
<organism evidence="2 3">
    <name type="scientific">Candida glabrata</name>
    <name type="common">Yeast</name>
    <name type="synonym">Torulopsis glabrata</name>
    <dbReference type="NCBI Taxonomy" id="5478"/>
    <lineage>
        <taxon>Eukaryota</taxon>
        <taxon>Fungi</taxon>
        <taxon>Dikarya</taxon>
        <taxon>Ascomycota</taxon>
        <taxon>Saccharomycotina</taxon>
        <taxon>Saccharomycetes</taxon>
        <taxon>Saccharomycetales</taxon>
        <taxon>Saccharomycetaceae</taxon>
        <taxon>Nakaseomyces</taxon>
    </lineage>
</organism>
<dbReference type="InterPro" id="IPR001680">
    <property type="entry name" value="WD40_rpt"/>
</dbReference>
<dbReference type="PROSITE" id="PS00678">
    <property type="entry name" value="WD_REPEATS_1"/>
    <property type="match status" value="2"/>
</dbReference>